<dbReference type="PANTHER" id="PTHR45941">
    <property type="entry name" value="ALPHA-N-ACETYLGALACTOSAMINIDE ALPHA-2,6-SIALYLTRANSFERASE 2-LIKE-RELATED"/>
    <property type="match status" value="1"/>
</dbReference>
<protein>
    <recommendedName>
        <fullName evidence="14">alpha-N-acetylgalactosaminide alpha-2,6-sialyltransferase</fullName>
        <ecNumber evidence="14">2.4.3.3</ecNumber>
    </recommendedName>
</protein>
<evidence type="ECO:0000256" key="13">
    <source>
        <dbReference type="ARBA" id="ARBA00036348"/>
    </source>
</evidence>
<name>A0A2G8JDU3_STIJA</name>
<accession>A0A2G8JDU3</accession>
<dbReference type="GO" id="GO:0001665">
    <property type="term" value="F:alpha-N-acetylgalactosaminide alpha-2,6-sialyltransferase activity"/>
    <property type="evidence" value="ECO:0007669"/>
    <property type="project" value="UniProtKB-EC"/>
</dbReference>
<evidence type="ECO:0000256" key="5">
    <source>
        <dbReference type="ARBA" id="ARBA00022679"/>
    </source>
</evidence>
<keyword evidence="4" id="KW-0328">Glycosyltransferase</keyword>
<keyword evidence="10" id="KW-0472">Membrane</keyword>
<evidence type="ECO:0000256" key="7">
    <source>
        <dbReference type="ARBA" id="ARBA00022968"/>
    </source>
</evidence>
<dbReference type="InterPro" id="IPR001675">
    <property type="entry name" value="Glyco_trans_29"/>
</dbReference>
<comment type="catalytic activity">
    <reaction evidence="16">
        <text>a 3-O-[N-acetyl-alpha-D-galactosaminyl]-L-threonyl-[protein] + CMP-N-acetyl-beta-neuraminate = a 3-O-[N-acetyl-alpha-neuraminosyl-(2-&gt;6)-N-acetyl-alpha-D-galactosaminyl]-L-threonyl-[protein] + CMP + H(+)</text>
        <dbReference type="Rhea" id="RHEA:81643"/>
        <dbReference type="Rhea" id="RHEA-COMP:11689"/>
        <dbReference type="Rhea" id="RHEA-COMP:19720"/>
        <dbReference type="ChEBI" id="CHEBI:15378"/>
        <dbReference type="ChEBI" id="CHEBI:57812"/>
        <dbReference type="ChEBI" id="CHEBI:60377"/>
        <dbReference type="ChEBI" id="CHEBI:87075"/>
        <dbReference type="ChEBI" id="CHEBI:231970"/>
    </reaction>
    <physiologicalReaction direction="left-to-right" evidence="16">
        <dbReference type="Rhea" id="RHEA:81644"/>
    </physiologicalReaction>
</comment>
<organism evidence="18 19">
    <name type="scientific">Stichopus japonicus</name>
    <name type="common">Sea cucumber</name>
    <dbReference type="NCBI Taxonomy" id="307972"/>
    <lineage>
        <taxon>Eukaryota</taxon>
        <taxon>Metazoa</taxon>
        <taxon>Echinodermata</taxon>
        <taxon>Eleutherozoa</taxon>
        <taxon>Echinozoa</taxon>
        <taxon>Holothuroidea</taxon>
        <taxon>Aspidochirotacea</taxon>
        <taxon>Aspidochirotida</taxon>
        <taxon>Stichopodidae</taxon>
        <taxon>Apostichopus</taxon>
    </lineage>
</organism>
<comment type="similarity">
    <text evidence="3">Belongs to the glycosyltransferase 29 family.</text>
</comment>
<evidence type="ECO:0000256" key="17">
    <source>
        <dbReference type="SAM" id="MobiDB-lite"/>
    </source>
</evidence>
<keyword evidence="7" id="KW-0735">Signal-anchor</keyword>
<dbReference type="InterPro" id="IPR038578">
    <property type="entry name" value="GT29-like_sf"/>
</dbReference>
<feature type="region of interest" description="Disordered" evidence="17">
    <location>
        <begin position="1"/>
        <end position="20"/>
    </location>
</feature>
<gene>
    <name evidence="18" type="ORF">BSL78_29269</name>
</gene>
<keyword evidence="19" id="KW-1185">Reference proteome</keyword>
<evidence type="ECO:0000256" key="9">
    <source>
        <dbReference type="ARBA" id="ARBA00023034"/>
    </source>
</evidence>
<evidence type="ECO:0000256" key="14">
    <source>
        <dbReference type="ARBA" id="ARBA00039109"/>
    </source>
</evidence>
<dbReference type="PANTHER" id="PTHR45941:SF8">
    <property type="entry name" value="ALPHA-N-ACETYLGALACTOSAMINIDE ALPHA-2,6-SIALYLTRANSFERASE 1-LIKE"/>
    <property type="match status" value="1"/>
</dbReference>
<dbReference type="OrthoDB" id="10264956at2759"/>
<reference evidence="18 19" key="1">
    <citation type="journal article" date="2017" name="PLoS Biol.">
        <title>The sea cucumber genome provides insights into morphological evolution and visceral regeneration.</title>
        <authorList>
            <person name="Zhang X."/>
            <person name="Sun L."/>
            <person name="Yuan J."/>
            <person name="Sun Y."/>
            <person name="Gao Y."/>
            <person name="Zhang L."/>
            <person name="Li S."/>
            <person name="Dai H."/>
            <person name="Hamel J.F."/>
            <person name="Liu C."/>
            <person name="Yu Y."/>
            <person name="Liu S."/>
            <person name="Lin W."/>
            <person name="Guo K."/>
            <person name="Jin S."/>
            <person name="Xu P."/>
            <person name="Storey K.B."/>
            <person name="Huan P."/>
            <person name="Zhang T."/>
            <person name="Zhou Y."/>
            <person name="Zhang J."/>
            <person name="Lin C."/>
            <person name="Li X."/>
            <person name="Xing L."/>
            <person name="Huo D."/>
            <person name="Sun M."/>
            <person name="Wang L."/>
            <person name="Mercier A."/>
            <person name="Li F."/>
            <person name="Yang H."/>
            <person name="Xiang J."/>
        </authorList>
    </citation>
    <scope>NUCLEOTIDE SEQUENCE [LARGE SCALE GENOMIC DNA]</scope>
    <source>
        <strain evidence="18">Shaxun</strain>
        <tissue evidence="18">Muscle</tissue>
    </source>
</reference>
<evidence type="ECO:0000256" key="2">
    <source>
        <dbReference type="ARBA" id="ARBA00004922"/>
    </source>
</evidence>
<evidence type="ECO:0000256" key="12">
    <source>
        <dbReference type="ARBA" id="ARBA00023180"/>
    </source>
</evidence>
<comment type="subcellular location">
    <subcellularLocation>
        <location evidence="1">Golgi apparatus membrane</location>
        <topology evidence="1">Single-pass type II membrane protein</topology>
    </subcellularLocation>
</comment>
<dbReference type="AlphaFoldDB" id="A0A2G8JDU3"/>
<keyword evidence="9" id="KW-0333">Golgi apparatus</keyword>
<evidence type="ECO:0000256" key="10">
    <source>
        <dbReference type="ARBA" id="ARBA00023136"/>
    </source>
</evidence>
<evidence type="ECO:0000256" key="3">
    <source>
        <dbReference type="ARBA" id="ARBA00006003"/>
    </source>
</evidence>
<evidence type="ECO:0000256" key="8">
    <source>
        <dbReference type="ARBA" id="ARBA00022989"/>
    </source>
</evidence>
<dbReference type="Gene3D" id="3.90.1480.20">
    <property type="entry name" value="Glycosyl transferase family 29"/>
    <property type="match status" value="1"/>
</dbReference>
<keyword evidence="11" id="KW-1015">Disulfide bond</keyword>
<comment type="catalytic activity">
    <reaction evidence="15">
        <text>a 3-O-[N-acetyl-alpha-neuraminyl-(2-&gt;3)-beta-D-galactosyl-(1-&gt;3)-N-acetyl-alpha-D-galactosaminyl]-L-threonyl-[protein] + CMP-N-acetyl-beta-neuraminate = a 3-O-{alpha-Neu5Ac-(2-&gt;3)-beta-D-Gal-(1-&gt;3)-[alpha-Neu5Ac-(2-&gt;6)]-alpha-D-GalNAc}-L-threonyl-[protein] + CMP + H(+)</text>
        <dbReference type="Rhea" id="RHEA:81659"/>
        <dbReference type="Rhea" id="RHEA-COMP:14417"/>
        <dbReference type="Rhea" id="RHEA-COMP:16763"/>
        <dbReference type="ChEBI" id="CHEBI:15378"/>
        <dbReference type="ChEBI" id="CHEBI:57812"/>
        <dbReference type="ChEBI" id="CHEBI:60377"/>
        <dbReference type="ChEBI" id="CHEBI:139598"/>
        <dbReference type="ChEBI" id="CHEBI:156398"/>
    </reaction>
    <physiologicalReaction direction="left-to-right" evidence="15">
        <dbReference type="Rhea" id="RHEA:81660"/>
    </physiologicalReaction>
</comment>
<evidence type="ECO:0000256" key="15">
    <source>
        <dbReference type="ARBA" id="ARBA00050664"/>
    </source>
</evidence>
<comment type="caution">
    <text evidence="18">The sequence shown here is derived from an EMBL/GenBank/DDBJ whole genome shotgun (WGS) entry which is preliminary data.</text>
</comment>
<keyword evidence="8" id="KW-1133">Transmembrane helix</keyword>
<dbReference type="STRING" id="307972.A0A2G8JDU3"/>
<sequence length="504" mass="58347">MDNAIFLTKTQSSNVHRGERVDPQLPVRGVSEEAKHENGQGAEGVESGETLKNIELLLGKIHQKLSKSENSANVSDVIHEDIKTVKELFRQAYGSDNLAQLGDSAKFFMNGFLQEPKEAWPKPPKVQLNEMEYMRDPSYIVPECPKTIMKQTRYSKWFRERYIPDIKLFLEPSDVNDYEKYYKLSHYGLPFGLGGTPRDKFGRLVNNINYTKSFMFAEKKRPRCLRCAVIGCGGVLNGSSAGEEIDNHDLVFRLNHAHSSEQYSKDAGSKTSFYTFFPESQHIEDVVDKNVSYFYTMFKPYDVDYGINMVEDNNPPLYISKGKQYKLRKPALNNQRTRSIHPDFFRYIFTHYLDSKSHRPTPLLSKLLLKTTLKIPKRRHKSLNSRFLTGDSVYLFSNRCLSVFLAIHMCDEVNIYGFGYDPRFTLHYYDKKFVAHTDKSTALHDVDNERELWNKLHEAGVIRLFKREPEVNSPLPHRAVICLAQDDVFFFFLFSNHSLDVSSF</sequence>
<dbReference type="EMBL" id="MRZV01002361">
    <property type="protein sequence ID" value="PIK33910.1"/>
    <property type="molecule type" value="Genomic_DNA"/>
</dbReference>
<keyword evidence="12" id="KW-0325">Glycoprotein</keyword>
<evidence type="ECO:0000256" key="6">
    <source>
        <dbReference type="ARBA" id="ARBA00022692"/>
    </source>
</evidence>
<dbReference type="Proteomes" id="UP000230750">
    <property type="component" value="Unassembled WGS sequence"/>
</dbReference>
<evidence type="ECO:0000256" key="11">
    <source>
        <dbReference type="ARBA" id="ARBA00023157"/>
    </source>
</evidence>
<dbReference type="GO" id="GO:0000139">
    <property type="term" value="C:Golgi membrane"/>
    <property type="evidence" value="ECO:0007669"/>
    <property type="project" value="UniProtKB-SubCell"/>
</dbReference>
<evidence type="ECO:0000313" key="18">
    <source>
        <dbReference type="EMBL" id="PIK33910.1"/>
    </source>
</evidence>
<evidence type="ECO:0000256" key="1">
    <source>
        <dbReference type="ARBA" id="ARBA00004323"/>
    </source>
</evidence>
<evidence type="ECO:0000256" key="4">
    <source>
        <dbReference type="ARBA" id="ARBA00022676"/>
    </source>
</evidence>
<keyword evidence="5" id="KW-0808">Transferase</keyword>
<comment type="pathway">
    <text evidence="2">Protein modification; protein glycosylation.</text>
</comment>
<dbReference type="Pfam" id="PF00777">
    <property type="entry name" value="Glyco_transf_29"/>
    <property type="match status" value="1"/>
</dbReference>
<keyword evidence="6" id="KW-0812">Transmembrane</keyword>
<comment type="catalytic activity">
    <reaction evidence="13">
        <text>a beta-D-galactosyl-(1-&gt;3)-N-acetyl-alpha-D-galactosaminyl derivative + CMP-N-acetyl-beta-neuraminate = a beta-D-galactosyl-(1-&gt;3)-[N-acetyl-alpha-neuraminyl-(2-&gt;6)]-N-acetyl-alpha-D-galactosaminyl derivative + CMP + H(+)</text>
        <dbReference type="Rhea" id="RHEA:11136"/>
        <dbReference type="ChEBI" id="CHEBI:15378"/>
        <dbReference type="ChEBI" id="CHEBI:57812"/>
        <dbReference type="ChEBI" id="CHEBI:60377"/>
        <dbReference type="ChEBI" id="CHEBI:133470"/>
        <dbReference type="ChEBI" id="CHEBI:140764"/>
        <dbReference type="EC" id="2.4.3.3"/>
    </reaction>
    <physiologicalReaction direction="left-to-right" evidence="13">
        <dbReference type="Rhea" id="RHEA:11137"/>
    </physiologicalReaction>
</comment>
<evidence type="ECO:0000313" key="19">
    <source>
        <dbReference type="Proteomes" id="UP000230750"/>
    </source>
</evidence>
<evidence type="ECO:0000256" key="16">
    <source>
        <dbReference type="ARBA" id="ARBA00052285"/>
    </source>
</evidence>
<dbReference type="EC" id="2.4.3.3" evidence="14"/>
<proteinExistence type="inferred from homology"/>